<dbReference type="PANTHER" id="PTHR34822:SF1">
    <property type="entry name" value="GRPB FAMILY PROTEIN"/>
    <property type="match status" value="1"/>
</dbReference>
<dbReference type="RefSeq" id="WP_127683175.1">
    <property type="nucleotide sequence ID" value="NZ_SACM01000003.1"/>
</dbReference>
<protein>
    <submittedName>
        <fullName evidence="1">GrpB family protein</fullName>
    </submittedName>
</protein>
<dbReference type="EMBL" id="SACM01000003">
    <property type="protein sequence ID" value="RVT84773.1"/>
    <property type="molecule type" value="Genomic_DNA"/>
</dbReference>
<reference evidence="1 2" key="1">
    <citation type="submission" date="2019-01" db="EMBL/GenBank/DDBJ databases">
        <authorList>
            <person name="Chen W.-M."/>
        </authorList>
    </citation>
    <scope>NUCLEOTIDE SEQUENCE [LARGE SCALE GENOMIC DNA]</scope>
    <source>
        <strain evidence="1 2">CCP-18</strain>
    </source>
</reference>
<evidence type="ECO:0000313" key="1">
    <source>
        <dbReference type="EMBL" id="RVT84773.1"/>
    </source>
</evidence>
<keyword evidence="2" id="KW-1185">Reference proteome</keyword>
<dbReference type="Gene3D" id="3.30.460.10">
    <property type="entry name" value="Beta Polymerase, domain 2"/>
    <property type="match status" value="1"/>
</dbReference>
<gene>
    <name evidence="1" type="ORF">EOD73_11640</name>
</gene>
<dbReference type="InterPro" id="IPR043519">
    <property type="entry name" value="NT_sf"/>
</dbReference>
<dbReference type="OrthoDB" id="9799092at2"/>
<organism evidence="1 2">
    <name type="scientific">Inhella crocodyli</name>
    <dbReference type="NCBI Taxonomy" id="2499851"/>
    <lineage>
        <taxon>Bacteria</taxon>
        <taxon>Pseudomonadati</taxon>
        <taxon>Pseudomonadota</taxon>
        <taxon>Betaproteobacteria</taxon>
        <taxon>Burkholderiales</taxon>
        <taxon>Sphaerotilaceae</taxon>
        <taxon>Inhella</taxon>
    </lineage>
</organism>
<dbReference type="SUPFAM" id="SSF81301">
    <property type="entry name" value="Nucleotidyltransferase"/>
    <property type="match status" value="1"/>
</dbReference>
<evidence type="ECO:0000313" key="2">
    <source>
        <dbReference type="Proteomes" id="UP000288587"/>
    </source>
</evidence>
<proteinExistence type="predicted"/>
<comment type="caution">
    <text evidence="1">The sequence shown here is derived from an EMBL/GenBank/DDBJ whole genome shotgun (WGS) entry which is preliminary data.</text>
</comment>
<name>A0A3S2UD05_9BURK</name>
<accession>A0A3S2UD05</accession>
<sequence length="154" mass="17394">MPTLHEAADYQPLLRQKFEQVRHRLLARWPTARIEHIGASSLPGAVSKGDLDVLMLVAPKDLEAVRMVLVDDGYTEKTDTLRTSMLCMLEAHDHAVQLVAAGSRHERDFLTFRDRLRADPHRVAEYNALKRQHAGASDADYRAAKAAFIQLVLR</sequence>
<dbReference type="Pfam" id="PF04229">
    <property type="entry name" value="GrpB"/>
    <property type="match status" value="1"/>
</dbReference>
<dbReference type="AlphaFoldDB" id="A0A3S2UD05"/>
<dbReference type="PANTHER" id="PTHR34822">
    <property type="entry name" value="GRPB DOMAIN PROTEIN (AFU_ORTHOLOGUE AFUA_1G01530)"/>
    <property type="match status" value="1"/>
</dbReference>
<dbReference type="InterPro" id="IPR007344">
    <property type="entry name" value="GrpB/CoaE"/>
</dbReference>
<dbReference type="Proteomes" id="UP000288587">
    <property type="component" value="Unassembled WGS sequence"/>
</dbReference>